<feature type="region of interest" description="Disordered" evidence="2">
    <location>
        <begin position="25"/>
        <end position="65"/>
    </location>
</feature>
<evidence type="ECO:0000256" key="2">
    <source>
        <dbReference type="SAM" id="MobiDB-lite"/>
    </source>
</evidence>
<feature type="compositionally biased region" description="Basic and acidic residues" evidence="2">
    <location>
        <begin position="44"/>
        <end position="55"/>
    </location>
</feature>
<name>A0ABU8F4X2_9BACI</name>
<feature type="signal peptide" evidence="3">
    <location>
        <begin position="1"/>
        <end position="24"/>
    </location>
</feature>
<dbReference type="EMBL" id="JBAWSY010000005">
    <property type="protein sequence ID" value="MEI4769809.1"/>
    <property type="molecule type" value="Genomic_DNA"/>
</dbReference>
<organism evidence="4 5">
    <name type="scientific">Psychrobacillus mangrovi</name>
    <dbReference type="NCBI Taxonomy" id="3117745"/>
    <lineage>
        <taxon>Bacteria</taxon>
        <taxon>Bacillati</taxon>
        <taxon>Bacillota</taxon>
        <taxon>Bacilli</taxon>
        <taxon>Bacillales</taxon>
        <taxon>Bacillaceae</taxon>
        <taxon>Psychrobacillus</taxon>
    </lineage>
</organism>
<reference evidence="4 5" key="1">
    <citation type="submission" date="2024-01" db="EMBL/GenBank/DDBJ databases">
        <title>Seven novel Bacillus-like species.</title>
        <authorList>
            <person name="Liu G."/>
        </authorList>
    </citation>
    <scope>NUCLEOTIDE SEQUENCE [LARGE SCALE GENOMIC DNA]</scope>
    <source>
        <strain evidence="4 5">FJAT-51614</strain>
    </source>
</reference>
<evidence type="ECO:0000256" key="1">
    <source>
        <dbReference type="ARBA" id="ARBA00022729"/>
    </source>
</evidence>
<keyword evidence="5" id="KW-1185">Reference proteome</keyword>
<comment type="caution">
    <text evidence="4">The sequence shown here is derived from an EMBL/GenBank/DDBJ whole genome shotgun (WGS) entry which is preliminary data.</text>
</comment>
<accession>A0ABU8F4X2</accession>
<protein>
    <recommendedName>
        <fullName evidence="6">DUF4352 domain-containing protein</fullName>
    </recommendedName>
</protein>
<evidence type="ECO:0000313" key="5">
    <source>
        <dbReference type="Proteomes" id="UP001364890"/>
    </source>
</evidence>
<keyword evidence="1 3" id="KW-0732">Signal</keyword>
<feature type="chain" id="PRO_5045217164" description="DUF4352 domain-containing protein" evidence="3">
    <location>
        <begin position="25"/>
        <end position="211"/>
    </location>
</feature>
<evidence type="ECO:0008006" key="6">
    <source>
        <dbReference type="Google" id="ProtNLM"/>
    </source>
</evidence>
<evidence type="ECO:0000313" key="4">
    <source>
        <dbReference type="EMBL" id="MEI4769809.1"/>
    </source>
</evidence>
<dbReference type="Gene3D" id="2.60.40.1240">
    <property type="match status" value="1"/>
</dbReference>
<evidence type="ECO:0000256" key="3">
    <source>
        <dbReference type="SAM" id="SignalP"/>
    </source>
</evidence>
<dbReference type="InterPro" id="IPR029050">
    <property type="entry name" value="Immunoprotect_excell_Ig-like"/>
</dbReference>
<dbReference type="Proteomes" id="UP001364890">
    <property type="component" value="Unassembled WGS sequence"/>
</dbReference>
<gene>
    <name evidence="4" type="ORF">WAX74_09155</name>
</gene>
<proteinExistence type="predicted"/>
<sequence>MKKALLYISLLLVLLLVACGEKEATNESSAPTNKSEEVSNDIEVTEKADKTDSAETKGFGKRSNPVPVGTTQTVDIAIYDNESNSFAGKADITITEVKRGQEVLDLVLAQNEYNETPPEGYEYILLNVKATLTEAETEDYAWLADGWDFDFIGEDGSPYEMTSVVYEPEYHGEVYVGGTVEGFVVNQVKVNDPIKVVYEDGNWDNVFFSTK</sequence>
<dbReference type="PROSITE" id="PS51257">
    <property type="entry name" value="PROKAR_LIPOPROTEIN"/>
    <property type="match status" value="1"/>
</dbReference>
<dbReference type="RefSeq" id="WP_336497362.1">
    <property type="nucleotide sequence ID" value="NZ_JBAWSY010000005.1"/>
</dbReference>